<dbReference type="EMBL" id="CACRXK020014129">
    <property type="protein sequence ID" value="CAB4026313.1"/>
    <property type="molecule type" value="Genomic_DNA"/>
</dbReference>
<evidence type="ECO:0000313" key="2">
    <source>
        <dbReference type="Proteomes" id="UP001152795"/>
    </source>
</evidence>
<dbReference type="Proteomes" id="UP001152795">
    <property type="component" value="Unassembled WGS sequence"/>
</dbReference>
<gene>
    <name evidence="1" type="ORF">PACLA_8A052185</name>
</gene>
<proteinExistence type="predicted"/>
<organism evidence="1 2">
    <name type="scientific">Paramuricea clavata</name>
    <name type="common">Red gorgonian</name>
    <name type="synonym">Violescent sea-whip</name>
    <dbReference type="NCBI Taxonomy" id="317549"/>
    <lineage>
        <taxon>Eukaryota</taxon>
        <taxon>Metazoa</taxon>
        <taxon>Cnidaria</taxon>
        <taxon>Anthozoa</taxon>
        <taxon>Octocorallia</taxon>
        <taxon>Malacalcyonacea</taxon>
        <taxon>Plexauridae</taxon>
        <taxon>Paramuricea</taxon>
    </lineage>
</organism>
<dbReference type="AlphaFoldDB" id="A0A6S7KDM3"/>
<sequence>MNNVKYFFLFVGISIVVSFNINEQTRKHLHDACKAANEDIHKNEMLKEPQITDPQTHIPSSSVVSANAYFVLPYLLFDPINQFPFLFTNAKTNLLCPLCNRAGLHQNVIDSDQWENGKTARLQPRLIHDIASPFFLVSKLYSCGNGPREIAACDPDLVKQLPDAFVNFVTSHKSPDKKPDSIM</sequence>
<comment type="caution">
    <text evidence="1">The sequence shown here is derived from an EMBL/GenBank/DDBJ whole genome shotgun (WGS) entry which is preliminary data.</text>
</comment>
<name>A0A6S7KDM3_PARCT</name>
<evidence type="ECO:0000313" key="1">
    <source>
        <dbReference type="EMBL" id="CAB4026313.1"/>
    </source>
</evidence>
<accession>A0A6S7KDM3</accession>
<reference evidence="1" key="1">
    <citation type="submission" date="2020-04" db="EMBL/GenBank/DDBJ databases">
        <authorList>
            <person name="Alioto T."/>
            <person name="Alioto T."/>
            <person name="Gomez Garrido J."/>
        </authorList>
    </citation>
    <scope>NUCLEOTIDE SEQUENCE</scope>
    <source>
        <strain evidence="1">A484AB</strain>
    </source>
</reference>
<protein>
    <submittedName>
        <fullName evidence="1">Uncharacterized protein</fullName>
    </submittedName>
</protein>
<keyword evidence="2" id="KW-1185">Reference proteome</keyword>